<dbReference type="EMBL" id="PYXZ01000005">
    <property type="protein sequence ID" value="PUA80594.1"/>
    <property type="molecule type" value="Genomic_DNA"/>
</dbReference>
<organism evidence="2 3">
    <name type="scientific">Nocardioides currus</name>
    <dbReference type="NCBI Taxonomy" id="2133958"/>
    <lineage>
        <taxon>Bacteria</taxon>
        <taxon>Bacillati</taxon>
        <taxon>Actinomycetota</taxon>
        <taxon>Actinomycetes</taxon>
        <taxon>Propionibacteriales</taxon>
        <taxon>Nocardioidaceae</taxon>
        <taxon>Nocardioides</taxon>
    </lineage>
</organism>
<keyword evidence="3" id="KW-1185">Reference proteome</keyword>
<sequence>MSATAPAGTSRDIRMGILVLAVVLVGVVLVGLGVRYWTKDSPRAELASSGVYSASPEALSPGETFVQTEAMPSGDLMVTQWISADAPIDTLTLSPSWLEDAPAVVADRVRVVADDELVEGAKQVTDQPRRYPFPAGASRVQISYRLVGAVEFSDSARGRALARLTTLDVGYDPASTKVTHSVVAPAVLNLACSAPTTPRKSKPCGEALTDGEWRVVLDRTEAGERVMAQLTLG</sequence>
<evidence type="ECO:0000313" key="2">
    <source>
        <dbReference type="EMBL" id="PUA80594.1"/>
    </source>
</evidence>
<comment type="caution">
    <text evidence="2">The sequence shown here is derived from an EMBL/GenBank/DDBJ whole genome shotgun (WGS) entry which is preliminary data.</text>
</comment>
<keyword evidence="1" id="KW-0472">Membrane</keyword>
<dbReference type="Proteomes" id="UP000244867">
    <property type="component" value="Unassembled WGS sequence"/>
</dbReference>
<keyword evidence="1" id="KW-1133">Transmembrane helix</keyword>
<reference evidence="2 3" key="1">
    <citation type="submission" date="2018-03" db="EMBL/GenBank/DDBJ databases">
        <authorList>
            <person name="Keele B.F."/>
        </authorList>
    </citation>
    <scope>NUCLEOTIDE SEQUENCE [LARGE SCALE GENOMIC DNA]</scope>
    <source>
        <strain evidence="2 3">IB-3</strain>
    </source>
</reference>
<evidence type="ECO:0000313" key="3">
    <source>
        <dbReference type="Proteomes" id="UP000244867"/>
    </source>
</evidence>
<evidence type="ECO:0000256" key="1">
    <source>
        <dbReference type="SAM" id="Phobius"/>
    </source>
</evidence>
<dbReference type="OrthoDB" id="3788980at2"/>
<protein>
    <submittedName>
        <fullName evidence="2">Uncharacterized protein</fullName>
    </submittedName>
</protein>
<gene>
    <name evidence="2" type="ORF">C7S10_12600</name>
</gene>
<proteinExistence type="predicted"/>
<accession>A0A2R7YWA4</accession>
<name>A0A2R7YWA4_9ACTN</name>
<keyword evidence="1" id="KW-0812">Transmembrane</keyword>
<dbReference type="AlphaFoldDB" id="A0A2R7YWA4"/>
<dbReference type="RefSeq" id="WP_108344788.1">
    <property type="nucleotide sequence ID" value="NZ_PYXZ01000005.1"/>
</dbReference>
<feature type="transmembrane region" description="Helical" evidence="1">
    <location>
        <begin position="15"/>
        <end position="34"/>
    </location>
</feature>